<dbReference type="GO" id="GO:0006260">
    <property type="term" value="P:DNA replication"/>
    <property type="evidence" value="ECO:0007669"/>
    <property type="project" value="UniProtKB-KW"/>
</dbReference>
<keyword evidence="2 4" id="KW-0378">Hydrolase</keyword>
<dbReference type="AlphaFoldDB" id="A0A5C6X803"/>
<dbReference type="EMBL" id="VOSL01000044">
    <property type="protein sequence ID" value="TXD36400.1"/>
    <property type="molecule type" value="Genomic_DNA"/>
</dbReference>
<name>A0A5C6X803_9DELT</name>
<comment type="function">
    <text evidence="4">SbcCD cleaves DNA hairpin structures. These structures can inhibit DNA replication and are intermediates in certain DNA recombination reactions. The complex acts as a 3'-&gt;5' double strand exonuclease that can open hairpins. It also has a 5' single-strand endonuclease activity.</text>
</comment>
<keyword evidence="4" id="KW-0233">DNA recombination</keyword>
<dbReference type="Pfam" id="PF00149">
    <property type="entry name" value="Metallophos"/>
    <property type="match status" value="1"/>
</dbReference>
<dbReference type="OrthoDB" id="9773856at2"/>
<dbReference type="PANTHER" id="PTHR30337:SF0">
    <property type="entry name" value="NUCLEASE SBCCD SUBUNIT D"/>
    <property type="match status" value="1"/>
</dbReference>
<keyword evidence="4" id="KW-0255">Endonuclease</keyword>
<dbReference type="RefSeq" id="WP_146974351.1">
    <property type="nucleotide sequence ID" value="NZ_VOSL01000044.1"/>
</dbReference>
<dbReference type="NCBIfam" id="TIGR00619">
    <property type="entry name" value="sbcd"/>
    <property type="match status" value="1"/>
</dbReference>
<reference evidence="6 7" key="1">
    <citation type="submission" date="2019-08" db="EMBL/GenBank/DDBJ databases">
        <title>Bradymonadales sp. TMQ2.</title>
        <authorList>
            <person name="Liang Q."/>
        </authorList>
    </citation>
    <scope>NUCLEOTIDE SEQUENCE [LARGE SCALE GENOMIC DNA]</scope>
    <source>
        <strain evidence="6 7">TMQ2</strain>
    </source>
</reference>
<protein>
    <recommendedName>
        <fullName evidence="4">Nuclease SbcCD subunit D</fullName>
    </recommendedName>
</protein>
<dbReference type="InterPro" id="IPR004593">
    <property type="entry name" value="SbcD"/>
</dbReference>
<dbReference type="PANTHER" id="PTHR30337">
    <property type="entry name" value="COMPONENT OF ATP-DEPENDENT DSDNA EXONUCLEASE"/>
    <property type="match status" value="1"/>
</dbReference>
<evidence type="ECO:0000313" key="6">
    <source>
        <dbReference type="EMBL" id="TXD36400.1"/>
    </source>
</evidence>
<evidence type="ECO:0000259" key="5">
    <source>
        <dbReference type="Pfam" id="PF00149"/>
    </source>
</evidence>
<dbReference type="SUPFAM" id="SSF56300">
    <property type="entry name" value="Metallo-dependent phosphatases"/>
    <property type="match status" value="1"/>
</dbReference>
<feature type="domain" description="Calcineurin-like phosphoesterase" evidence="5">
    <location>
        <begin position="1"/>
        <end position="108"/>
    </location>
</feature>
<organism evidence="6 7">
    <name type="scientific">Lujinxingia vulgaris</name>
    <dbReference type="NCBI Taxonomy" id="2600176"/>
    <lineage>
        <taxon>Bacteria</taxon>
        <taxon>Deltaproteobacteria</taxon>
        <taxon>Bradymonadales</taxon>
        <taxon>Lujinxingiaceae</taxon>
        <taxon>Lujinxingia</taxon>
    </lineage>
</organism>
<comment type="subunit">
    <text evidence="4">Heterodimer of SbcC and SbcD.</text>
</comment>
<dbReference type="Gene3D" id="3.60.21.10">
    <property type="match status" value="1"/>
</dbReference>
<gene>
    <name evidence="4 6" type="primary">sbcD</name>
    <name evidence="6" type="ORF">FRC96_09990</name>
</gene>
<evidence type="ECO:0000313" key="7">
    <source>
        <dbReference type="Proteomes" id="UP000321046"/>
    </source>
</evidence>
<evidence type="ECO:0000256" key="3">
    <source>
        <dbReference type="ARBA" id="ARBA00022839"/>
    </source>
</evidence>
<dbReference type="GO" id="GO:0006310">
    <property type="term" value="P:DNA recombination"/>
    <property type="evidence" value="ECO:0007669"/>
    <property type="project" value="UniProtKB-KW"/>
</dbReference>
<dbReference type="InterPro" id="IPR041796">
    <property type="entry name" value="Mre11_N"/>
</dbReference>
<dbReference type="GO" id="GO:0008408">
    <property type="term" value="F:3'-5' exonuclease activity"/>
    <property type="evidence" value="ECO:0007669"/>
    <property type="project" value="InterPro"/>
</dbReference>
<dbReference type="InterPro" id="IPR004843">
    <property type="entry name" value="Calcineurin-like_PHP"/>
</dbReference>
<dbReference type="Proteomes" id="UP000321046">
    <property type="component" value="Unassembled WGS sequence"/>
</dbReference>
<evidence type="ECO:0000256" key="2">
    <source>
        <dbReference type="ARBA" id="ARBA00022801"/>
    </source>
</evidence>
<keyword evidence="1 4" id="KW-0540">Nuclease</keyword>
<dbReference type="InterPro" id="IPR050535">
    <property type="entry name" value="DNA_Repair-Maintenance_Comp"/>
</dbReference>
<dbReference type="InterPro" id="IPR029052">
    <property type="entry name" value="Metallo-depent_PP-like"/>
</dbReference>
<dbReference type="GO" id="GO:0004519">
    <property type="term" value="F:endonuclease activity"/>
    <property type="evidence" value="ECO:0007669"/>
    <property type="project" value="UniProtKB-KW"/>
</dbReference>
<comment type="caution">
    <text evidence="6">The sequence shown here is derived from an EMBL/GenBank/DDBJ whole genome shotgun (WGS) entry which is preliminary data.</text>
</comment>
<dbReference type="CDD" id="cd00840">
    <property type="entry name" value="MPP_Mre11_N"/>
    <property type="match status" value="1"/>
</dbReference>
<proteinExistence type="inferred from homology"/>
<accession>A0A5C6X803</accession>
<comment type="similarity">
    <text evidence="4">Belongs to the SbcD family.</text>
</comment>
<evidence type="ECO:0000256" key="4">
    <source>
        <dbReference type="RuleBase" id="RU363069"/>
    </source>
</evidence>
<evidence type="ECO:0000256" key="1">
    <source>
        <dbReference type="ARBA" id="ARBA00022722"/>
    </source>
</evidence>
<keyword evidence="4" id="KW-0235">DNA replication</keyword>
<keyword evidence="3 4" id="KW-0269">Exonuclease</keyword>
<sequence>MRILHTSDWHLGATLEQASLENEQARFLDWLYETLRDAEVDCLIVAGDVFDSTQAPARAQGLYYRFLHRCQDLPALKKIVVVGGNHDSASQLDAPAPVLRELSVDVVGGLSSDPAQWERALIPVPDATGTPQAVIVATPYIHESRLGVGRIAGEGIAPDLARSFYDAFENFYTELARRARERFGDLPLVGVAHLTCMPAAQKLRDDDFKTDLHQIGALGALPPSIFCEDYDYVALGHIHRGFAVESGRIWYSGTPVPIRFNEAQTPRQVLLVDVGEEVVIDRRDVPEFRALITYRDTPEELEKLVRKRTWDAPYPPYVAIESIVDVTRPGTLERLRDAIEEAFEPGERPRIIAFREVLHANREHLAIGEQEPIPLETVTPAYLFEQLYRSAHEGQPPPPEITATFADLLPRDDAPLELASPEQQTLNSLLEET</sequence>